<reference evidence="11" key="1">
    <citation type="submission" date="2020-10" db="EMBL/GenBank/DDBJ databases">
        <authorList>
            <person name="Gilroy R."/>
        </authorList>
    </citation>
    <scope>NUCLEOTIDE SEQUENCE</scope>
    <source>
        <strain evidence="11">CHK184-20233</strain>
    </source>
</reference>
<feature type="transmembrane region" description="Helical" evidence="9">
    <location>
        <begin position="134"/>
        <end position="159"/>
    </location>
</feature>
<evidence type="ECO:0000256" key="1">
    <source>
        <dbReference type="ARBA" id="ARBA00004429"/>
    </source>
</evidence>
<dbReference type="EMBL" id="DVHC01000041">
    <property type="protein sequence ID" value="HIR59207.1"/>
    <property type="molecule type" value="Genomic_DNA"/>
</dbReference>
<sequence>MKMIKSLYQYRELLKSNIKKEIRGKYKGSFLGVLWSFVNPLLMTLVYAIVFPFILRSGPEHYVTYIVIGILPWNFFTTVISQGTFTILGNAGIIKKVYFPREILPISVATSGLVNFLISIPIIFLFLLFSGIGFSWYILLLPLVILCQYILSLGIIFITSAINVYIRDAEYIINFFVQMLFYATPILYESSLFGDKAWILSLNPMTTIINSYRDILYSGVLPNMGLLFLVLIFSIVLLLIGIAVFRKLEKGFAEEV</sequence>
<comment type="similarity">
    <text evidence="2 9">Belongs to the ABC-2 integral membrane protein family.</text>
</comment>
<feature type="transmembrane region" description="Helical" evidence="9">
    <location>
        <begin position="103"/>
        <end position="128"/>
    </location>
</feature>
<keyword evidence="6 9" id="KW-0812">Transmembrane</keyword>
<comment type="caution">
    <text evidence="11">The sequence shown here is derived from an EMBL/GenBank/DDBJ whole genome shotgun (WGS) entry which is preliminary data.</text>
</comment>
<dbReference type="GO" id="GO:0015920">
    <property type="term" value="P:lipopolysaccharide transport"/>
    <property type="evidence" value="ECO:0007669"/>
    <property type="project" value="TreeGrafter"/>
</dbReference>
<organism evidence="11 12">
    <name type="scientific">Candidatus Onthousia excrementipullorum</name>
    <dbReference type="NCBI Taxonomy" id="2840884"/>
    <lineage>
        <taxon>Bacteria</taxon>
        <taxon>Bacillati</taxon>
        <taxon>Bacillota</taxon>
        <taxon>Bacilli</taxon>
        <taxon>Candidatus Onthousia</taxon>
    </lineage>
</organism>
<feature type="transmembrane region" description="Helical" evidence="9">
    <location>
        <begin position="29"/>
        <end position="50"/>
    </location>
</feature>
<keyword evidence="3 9" id="KW-0813">Transport</keyword>
<evidence type="ECO:0000256" key="5">
    <source>
        <dbReference type="ARBA" id="ARBA00022519"/>
    </source>
</evidence>
<reference evidence="11" key="2">
    <citation type="journal article" date="2021" name="PeerJ">
        <title>Extensive microbial diversity within the chicken gut microbiome revealed by metagenomics and culture.</title>
        <authorList>
            <person name="Gilroy R."/>
            <person name="Ravi A."/>
            <person name="Getino M."/>
            <person name="Pursley I."/>
            <person name="Horton D.L."/>
            <person name="Alikhan N.F."/>
            <person name="Baker D."/>
            <person name="Gharbi K."/>
            <person name="Hall N."/>
            <person name="Watson M."/>
            <person name="Adriaenssens E.M."/>
            <person name="Foster-Nyarko E."/>
            <person name="Jarju S."/>
            <person name="Secka A."/>
            <person name="Antonio M."/>
            <person name="Oren A."/>
            <person name="Chaudhuri R.R."/>
            <person name="La Ragione R."/>
            <person name="Hildebrand F."/>
            <person name="Pallen M.J."/>
        </authorList>
    </citation>
    <scope>NUCLEOTIDE SEQUENCE</scope>
    <source>
        <strain evidence="11">CHK184-20233</strain>
    </source>
</reference>
<evidence type="ECO:0000256" key="7">
    <source>
        <dbReference type="ARBA" id="ARBA00022989"/>
    </source>
</evidence>
<dbReference type="InterPro" id="IPR013525">
    <property type="entry name" value="ABC2_TM"/>
</dbReference>
<feature type="transmembrane region" description="Helical" evidence="9">
    <location>
        <begin position="62"/>
        <end position="91"/>
    </location>
</feature>
<feature type="domain" description="ABC transmembrane type-2" evidence="10">
    <location>
        <begin position="31"/>
        <end position="248"/>
    </location>
</feature>
<gene>
    <name evidence="11" type="ORF">IAB38_04070</name>
</gene>
<evidence type="ECO:0000256" key="6">
    <source>
        <dbReference type="ARBA" id="ARBA00022692"/>
    </source>
</evidence>
<dbReference type="PANTHER" id="PTHR30413">
    <property type="entry name" value="INNER MEMBRANE TRANSPORT PERMEASE"/>
    <property type="match status" value="1"/>
</dbReference>
<keyword evidence="4 9" id="KW-1003">Cell membrane</keyword>
<evidence type="ECO:0000256" key="9">
    <source>
        <dbReference type="RuleBase" id="RU361157"/>
    </source>
</evidence>
<keyword evidence="8 9" id="KW-0472">Membrane</keyword>
<protein>
    <recommendedName>
        <fullName evidence="9">Transport permease protein</fullName>
    </recommendedName>
</protein>
<evidence type="ECO:0000259" key="10">
    <source>
        <dbReference type="PROSITE" id="PS51012"/>
    </source>
</evidence>
<evidence type="ECO:0000256" key="2">
    <source>
        <dbReference type="ARBA" id="ARBA00007783"/>
    </source>
</evidence>
<dbReference type="Pfam" id="PF01061">
    <property type="entry name" value="ABC2_membrane"/>
    <property type="match status" value="1"/>
</dbReference>
<dbReference type="PANTHER" id="PTHR30413:SF8">
    <property type="entry name" value="TRANSPORT PERMEASE PROTEIN"/>
    <property type="match status" value="1"/>
</dbReference>
<proteinExistence type="inferred from homology"/>
<evidence type="ECO:0000313" key="12">
    <source>
        <dbReference type="Proteomes" id="UP000824232"/>
    </source>
</evidence>
<evidence type="ECO:0000313" key="11">
    <source>
        <dbReference type="EMBL" id="HIR59207.1"/>
    </source>
</evidence>
<evidence type="ECO:0000256" key="4">
    <source>
        <dbReference type="ARBA" id="ARBA00022475"/>
    </source>
</evidence>
<dbReference type="Proteomes" id="UP000824232">
    <property type="component" value="Unassembled WGS sequence"/>
</dbReference>
<accession>A0A9D1DUJ5</accession>
<dbReference type="GO" id="GO:0005886">
    <property type="term" value="C:plasma membrane"/>
    <property type="evidence" value="ECO:0007669"/>
    <property type="project" value="UniProtKB-SubCell"/>
</dbReference>
<dbReference type="PROSITE" id="PS51012">
    <property type="entry name" value="ABC_TM2"/>
    <property type="match status" value="1"/>
</dbReference>
<feature type="transmembrane region" description="Helical" evidence="9">
    <location>
        <begin position="226"/>
        <end position="245"/>
    </location>
</feature>
<comment type="subcellular location">
    <subcellularLocation>
        <location evidence="1">Cell inner membrane</location>
        <topology evidence="1">Multi-pass membrane protein</topology>
    </subcellularLocation>
    <subcellularLocation>
        <location evidence="9">Cell membrane</location>
        <topology evidence="9">Multi-pass membrane protein</topology>
    </subcellularLocation>
</comment>
<name>A0A9D1DUJ5_9FIRM</name>
<dbReference type="AlphaFoldDB" id="A0A9D1DUJ5"/>
<dbReference type="InterPro" id="IPR047817">
    <property type="entry name" value="ABC2_TM_bact-type"/>
</dbReference>
<dbReference type="GO" id="GO:0140359">
    <property type="term" value="F:ABC-type transporter activity"/>
    <property type="evidence" value="ECO:0007669"/>
    <property type="project" value="InterPro"/>
</dbReference>
<keyword evidence="7 9" id="KW-1133">Transmembrane helix</keyword>
<keyword evidence="5" id="KW-0997">Cell inner membrane</keyword>
<evidence type="ECO:0000256" key="3">
    <source>
        <dbReference type="ARBA" id="ARBA00022448"/>
    </source>
</evidence>
<feature type="transmembrane region" description="Helical" evidence="9">
    <location>
        <begin position="171"/>
        <end position="188"/>
    </location>
</feature>
<evidence type="ECO:0000256" key="8">
    <source>
        <dbReference type="ARBA" id="ARBA00023136"/>
    </source>
</evidence>